<dbReference type="Gene3D" id="1.25.10.10">
    <property type="entry name" value="Leucine-rich Repeat Variant"/>
    <property type="match status" value="1"/>
</dbReference>
<dbReference type="InterPro" id="IPR024395">
    <property type="entry name" value="CLASP_N_dom"/>
</dbReference>
<protein>
    <submittedName>
        <fullName evidence="3">TGRM2 protein</fullName>
    </submittedName>
</protein>
<feature type="non-terminal residue" evidence="3">
    <location>
        <position position="1"/>
    </location>
</feature>
<evidence type="ECO:0000313" key="4">
    <source>
        <dbReference type="Proteomes" id="UP000518911"/>
    </source>
</evidence>
<reference evidence="3 4" key="1">
    <citation type="submission" date="2019-09" db="EMBL/GenBank/DDBJ databases">
        <title>Bird 10,000 Genomes (B10K) Project - Family phase.</title>
        <authorList>
            <person name="Zhang G."/>
        </authorList>
    </citation>
    <scope>NUCLEOTIDE SEQUENCE [LARGE SCALE GENOMIC DNA]</scope>
    <source>
        <strain evidence="3">OUT-0055</strain>
        <tissue evidence="3">Blood</tissue>
    </source>
</reference>
<dbReference type="SUPFAM" id="SSF48371">
    <property type="entry name" value="ARM repeat"/>
    <property type="match status" value="1"/>
</dbReference>
<dbReference type="GO" id="GO:0005881">
    <property type="term" value="C:cytoplasmic microtubule"/>
    <property type="evidence" value="ECO:0007669"/>
    <property type="project" value="TreeGrafter"/>
</dbReference>
<feature type="non-terminal residue" evidence="3">
    <location>
        <position position="197"/>
    </location>
</feature>
<accession>A0A7L3X1G8</accession>
<dbReference type="GO" id="GO:0005929">
    <property type="term" value="C:cilium"/>
    <property type="evidence" value="ECO:0007669"/>
    <property type="project" value="TreeGrafter"/>
</dbReference>
<dbReference type="GO" id="GO:0000226">
    <property type="term" value="P:microtubule cytoskeleton organization"/>
    <property type="evidence" value="ECO:0007669"/>
    <property type="project" value="TreeGrafter"/>
</dbReference>
<dbReference type="AlphaFoldDB" id="A0A7L3X1G8"/>
<keyword evidence="4" id="KW-1185">Reference proteome</keyword>
<feature type="domain" description="CLASP N-terminal" evidence="1">
    <location>
        <begin position="20"/>
        <end position="167"/>
    </location>
</feature>
<evidence type="ECO:0000313" key="2">
    <source>
        <dbReference type="EMBL" id="NXV81347.1"/>
    </source>
</evidence>
<gene>
    <name evidence="3" type="primary">Togaram2_2</name>
    <name evidence="2" type="synonym">Togaram2_1</name>
    <name evidence="2" type="ORF">ATLROG_R09618</name>
    <name evidence="3" type="ORF">ATLROG_R12280</name>
</gene>
<dbReference type="EMBL" id="VZUJ01120011">
    <property type="protein sequence ID" value="NXV81579.1"/>
    <property type="molecule type" value="Genomic_DNA"/>
</dbReference>
<dbReference type="OrthoDB" id="63891at2759"/>
<dbReference type="InterPro" id="IPR016024">
    <property type="entry name" value="ARM-type_fold"/>
</dbReference>
<evidence type="ECO:0000313" key="3">
    <source>
        <dbReference type="EMBL" id="NXV81579.1"/>
    </source>
</evidence>
<dbReference type="InterPro" id="IPR011989">
    <property type="entry name" value="ARM-like"/>
</dbReference>
<comment type="caution">
    <text evidence="3">The sequence shown here is derived from an EMBL/GenBank/DDBJ whole genome shotgun (WGS) entry which is preliminary data.</text>
</comment>
<name>A0A7L3X1G8_9GRUI</name>
<dbReference type="EMBL" id="VZUJ01116380">
    <property type="protein sequence ID" value="NXV81347.1"/>
    <property type="molecule type" value="Genomic_DNA"/>
</dbReference>
<dbReference type="PANTHER" id="PTHR21567">
    <property type="entry name" value="CLASP"/>
    <property type="match status" value="1"/>
</dbReference>
<organism evidence="3 4">
    <name type="scientific">Atlantisia rogersi</name>
    <name type="common">Inaccessible Island rail</name>
    <dbReference type="NCBI Taxonomy" id="2478892"/>
    <lineage>
        <taxon>Eukaryota</taxon>
        <taxon>Metazoa</taxon>
        <taxon>Chordata</taxon>
        <taxon>Craniata</taxon>
        <taxon>Vertebrata</taxon>
        <taxon>Euteleostomi</taxon>
        <taxon>Archelosauria</taxon>
        <taxon>Archosauria</taxon>
        <taxon>Dinosauria</taxon>
        <taxon>Saurischia</taxon>
        <taxon>Theropoda</taxon>
        <taxon>Coelurosauria</taxon>
        <taxon>Aves</taxon>
        <taxon>Neognathae</taxon>
        <taxon>Neoaves</taxon>
        <taxon>Gruiformes</taxon>
        <taxon>Rallidae</taxon>
        <taxon>Atlantisia</taxon>
    </lineage>
</organism>
<proteinExistence type="predicted"/>
<dbReference type="Pfam" id="PF12348">
    <property type="entry name" value="CLASP_N"/>
    <property type="match status" value="1"/>
</dbReference>
<sequence length="197" mass="22108">EQKAKGLFTIRCLAICHSKVLLPRLHDVSLAVTIEVNNLRTKVSHFAIGTLGELFRTLKKNMDHEVDMIAQVLLQRTWDSSDFIQKGASRSLGLMVQNVTLARAMTALMATGVQHRNVTVRKCAAEHLLTTVEKMGPEKLLSGRHINTDVLVNTVVRLAQDAHQDTRWCYGRQMLSVLMSHPKFAKYLKQSGPSHDL</sequence>
<dbReference type="Proteomes" id="UP000518911">
    <property type="component" value="Unassembled WGS sequence"/>
</dbReference>
<dbReference type="PANTHER" id="PTHR21567:SF42">
    <property type="entry name" value="TOG ARRAY REGULATOR OF AXONEMAL MICROTUBULES PROTEIN 2"/>
    <property type="match status" value="1"/>
</dbReference>
<evidence type="ECO:0000259" key="1">
    <source>
        <dbReference type="Pfam" id="PF12348"/>
    </source>
</evidence>
<dbReference type="GO" id="GO:0008017">
    <property type="term" value="F:microtubule binding"/>
    <property type="evidence" value="ECO:0007669"/>
    <property type="project" value="TreeGrafter"/>
</dbReference>